<proteinExistence type="predicted"/>
<dbReference type="InterPro" id="IPR043502">
    <property type="entry name" value="DNA/RNA_pol_sf"/>
</dbReference>
<reference evidence="5" key="1">
    <citation type="submission" date="2017-03" db="EMBL/GenBank/DDBJ databases">
        <title>Phytopthora megakarya and P. palmivora, two closely related causual agents of cacao black pod achieved similar genome size and gene model numbers by different mechanisms.</title>
        <authorList>
            <person name="Ali S."/>
            <person name="Shao J."/>
            <person name="Larry D.J."/>
            <person name="Kronmiller B."/>
            <person name="Shen D."/>
            <person name="Strem M.D."/>
            <person name="Melnick R.L."/>
            <person name="Guiltinan M.J."/>
            <person name="Tyler B.M."/>
            <person name="Meinhardt L.W."/>
            <person name="Bailey B.A."/>
        </authorList>
    </citation>
    <scope>NUCLEOTIDE SEQUENCE [LARGE SCALE GENOMIC DNA]</scope>
    <source>
        <strain evidence="5">zdho120</strain>
    </source>
</reference>
<dbReference type="PANTHER" id="PTHR11439:SF440">
    <property type="entry name" value="INTEGRASE CATALYTIC DOMAIN-CONTAINING PROTEIN"/>
    <property type="match status" value="1"/>
</dbReference>
<dbReference type="GO" id="GO:0008270">
    <property type="term" value="F:zinc ion binding"/>
    <property type="evidence" value="ECO:0007669"/>
    <property type="project" value="UniProtKB-KW"/>
</dbReference>
<evidence type="ECO:0000313" key="4">
    <source>
        <dbReference type="EMBL" id="OWZ06259.1"/>
    </source>
</evidence>
<name>A0A225VML6_9STRA</name>
<evidence type="ECO:0000313" key="5">
    <source>
        <dbReference type="Proteomes" id="UP000198211"/>
    </source>
</evidence>
<evidence type="ECO:0000256" key="2">
    <source>
        <dbReference type="SAM" id="MobiDB-lite"/>
    </source>
</evidence>
<dbReference type="SUPFAM" id="SSF57756">
    <property type="entry name" value="Retrovirus zinc finger-like domains"/>
    <property type="match status" value="1"/>
</dbReference>
<dbReference type="InterPro" id="IPR036875">
    <property type="entry name" value="Znf_CCHC_sf"/>
</dbReference>
<gene>
    <name evidence="4" type="ORF">PHMEG_00021511</name>
</gene>
<feature type="region of interest" description="Disordered" evidence="2">
    <location>
        <begin position="134"/>
        <end position="164"/>
    </location>
</feature>
<dbReference type="Pfam" id="PF14223">
    <property type="entry name" value="Retrotran_gag_2"/>
    <property type="match status" value="1"/>
</dbReference>
<dbReference type="SUPFAM" id="SSF56672">
    <property type="entry name" value="DNA/RNA polymerases"/>
    <property type="match status" value="1"/>
</dbReference>
<dbReference type="EMBL" id="NBNE01004042">
    <property type="protein sequence ID" value="OWZ06259.1"/>
    <property type="molecule type" value="Genomic_DNA"/>
</dbReference>
<dbReference type="OrthoDB" id="123721at2759"/>
<comment type="caution">
    <text evidence="4">The sequence shown here is derived from an EMBL/GenBank/DDBJ whole genome shotgun (WGS) entry which is preliminary data.</text>
</comment>
<protein>
    <submittedName>
        <fullName evidence="4">Polyprotein</fullName>
    </submittedName>
</protein>
<keyword evidence="1" id="KW-0479">Metal-binding</keyword>
<dbReference type="Proteomes" id="UP000198211">
    <property type="component" value="Unassembled WGS sequence"/>
</dbReference>
<sequence length="580" mass="65767">MTTSEKKAEVIRGSDNYFHWEFAMRMMLARKGLLAHVRVVQDPASMIEAWLLNVMKALSLIAQGYFIAHHTKIRWATSVMQAWNTLLEFYNRTTMHNRVTMTRRLHEFKMEDGSTIARHLDKFGELIMGLQALEQQGRDPDRGEGEVTQGDKNGKFGKGGKGYDRKSNNGRILVGFKDKCFNFGKTGHIKRDCPVKVNGDSNDDSVFAIGEDRSTGWLINSGSTEHMTPHCDDLFEYSVMCVLDSDLKDRVYMEVPYGINNAMKMRVFVRIGFRNCGADECVYVKVKEGRYVYVCLYVDDMIIAAKTGEEIQEVKTALKNAFKMKELGEAKFILVMEIDHDYSAKMLAIRQTCCIDDAVNRFNQIDAKVVSNPCEAGLKLTKTQSPKTEVEFLLMQWKPYQALVGCLLYITTCIRPDVAYIVTQLSRFLENPGQQHWKAAIGVLRYLKGTREHGIVYNGIKGKVELSAYTDADWGSNLDDRRSVPGTMIMISGAPVIFKSKYQRTEVLWTRAMLMDMGHEQVGAAQVWEGNQENMAQDVIEVNYVPTKDQLADMLTMGLGTKRLQYLMDASGLLVKAVQH</sequence>
<dbReference type="InterPro" id="IPR013103">
    <property type="entry name" value="RVT_2"/>
</dbReference>
<dbReference type="CDD" id="cd09272">
    <property type="entry name" value="RNase_HI_RT_Ty1"/>
    <property type="match status" value="1"/>
</dbReference>
<accession>A0A225VML6</accession>
<dbReference type="AlphaFoldDB" id="A0A225VML6"/>
<dbReference type="Pfam" id="PF07727">
    <property type="entry name" value="RVT_2"/>
    <property type="match status" value="1"/>
</dbReference>
<feature type="domain" description="CCHC-type" evidence="3">
    <location>
        <begin position="179"/>
        <end position="194"/>
    </location>
</feature>
<feature type="compositionally biased region" description="Basic and acidic residues" evidence="2">
    <location>
        <begin position="136"/>
        <end position="145"/>
    </location>
</feature>
<dbReference type="PROSITE" id="PS50158">
    <property type="entry name" value="ZF_CCHC"/>
    <property type="match status" value="1"/>
</dbReference>
<dbReference type="InterPro" id="IPR001878">
    <property type="entry name" value="Znf_CCHC"/>
</dbReference>
<organism evidence="4 5">
    <name type="scientific">Phytophthora megakarya</name>
    <dbReference type="NCBI Taxonomy" id="4795"/>
    <lineage>
        <taxon>Eukaryota</taxon>
        <taxon>Sar</taxon>
        <taxon>Stramenopiles</taxon>
        <taxon>Oomycota</taxon>
        <taxon>Peronosporomycetes</taxon>
        <taxon>Peronosporales</taxon>
        <taxon>Peronosporaceae</taxon>
        <taxon>Phytophthora</taxon>
    </lineage>
</organism>
<keyword evidence="1" id="KW-0862">Zinc</keyword>
<dbReference type="GO" id="GO:0003676">
    <property type="term" value="F:nucleic acid binding"/>
    <property type="evidence" value="ECO:0007669"/>
    <property type="project" value="InterPro"/>
</dbReference>
<dbReference type="STRING" id="4795.A0A225VML6"/>
<dbReference type="PANTHER" id="PTHR11439">
    <property type="entry name" value="GAG-POL-RELATED RETROTRANSPOSON"/>
    <property type="match status" value="1"/>
</dbReference>
<dbReference type="Gene3D" id="4.10.60.10">
    <property type="entry name" value="Zinc finger, CCHC-type"/>
    <property type="match status" value="1"/>
</dbReference>
<evidence type="ECO:0000259" key="3">
    <source>
        <dbReference type="PROSITE" id="PS50158"/>
    </source>
</evidence>
<keyword evidence="1" id="KW-0863">Zinc-finger</keyword>
<evidence type="ECO:0000256" key="1">
    <source>
        <dbReference type="PROSITE-ProRule" id="PRU00047"/>
    </source>
</evidence>
<keyword evidence="5" id="KW-1185">Reference proteome</keyword>